<dbReference type="KEGG" id="nvi:116416302"/>
<dbReference type="PANTHER" id="PTHR46114:SF1">
    <property type="entry name" value="ZAD DOMAIN-CONTAINING PROTEIN"/>
    <property type="match status" value="1"/>
</dbReference>
<accession>A0A7M7Q562</accession>
<feature type="region of interest" description="Disordered" evidence="1">
    <location>
        <begin position="1"/>
        <end position="36"/>
    </location>
</feature>
<dbReference type="Proteomes" id="UP000002358">
    <property type="component" value="Unassembled WGS sequence"/>
</dbReference>
<dbReference type="AlphaFoldDB" id="A0A7M7Q562"/>
<sequence length="351" mass="40504">MADKQQKITMQGFGTPVSAAGQGEQAGPQASSSSDRSSLLVGNLAFEEYNTTRIYHLRSGDQECLIAKRDSFCYICGKYETPKNRRKNNQNIKEQYKNMFDLDMKIDEFDWVPKIICGICSKMLQKGKNGKTEVKMKVPTIWKEPLRKEDCYFCNTNLHGVNSKIKSHINYANVESVTKPIYESSIDKREDPLGTYVSGSMDLEENLERHDKDEMIEEEIEEGDVIAEEEKSPDEDNEVTSTSDTSDEEYIPYNAKKEKGPLTQEKVNELIRDLGLPKDGAEYLASWLKEYTNEAGKIQVSYYRDRDKKYRDYFAKDKEFSLVYCKHIVGLMNCFKHGCYNPNEWRLFIDS</sequence>
<feature type="compositionally biased region" description="Low complexity" evidence="1">
    <location>
        <begin position="18"/>
        <end position="36"/>
    </location>
</feature>
<dbReference type="GeneID" id="116416302"/>
<feature type="region of interest" description="Disordered" evidence="1">
    <location>
        <begin position="222"/>
        <end position="250"/>
    </location>
</feature>
<dbReference type="EnsemblMetazoa" id="XM_031924044">
    <property type="protein sequence ID" value="XP_031779904"/>
    <property type="gene ID" value="LOC116416302"/>
</dbReference>
<dbReference type="OrthoDB" id="7555316at2759"/>
<dbReference type="RefSeq" id="XP_031779904.1">
    <property type="nucleotide sequence ID" value="XM_031924044.1"/>
</dbReference>
<evidence type="ECO:0000313" key="2">
    <source>
        <dbReference type="EnsemblMetazoa" id="XP_031779904"/>
    </source>
</evidence>
<dbReference type="InParanoid" id="A0A7M7Q562"/>
<proteinExistence type="predicted"/>
<feature type="compositionally biased region" description="Acidic residues" evidence="1">
    <location>
        <begin position="222"/>
        <end position="238"/>
    </location>
</feature>
<dbReference type="PANTHER" id="PTHR46114">
    <property type="entry name" value="APPLE DOMAIN-CONTAINING PROTEIN"/>
    <property type="match status" value="1"/>
</dbReference>
<organism evidence="2 3">
    <name type="scientific">Nasonia vitripennis</name>
    <name type="common">Parasitic wasp</name>
    <dbReference type="NCBI Taxonomy" id="7425"/>
    <lineage>
        <taxon>Eukaryota</taxon>
        <taxon>Metazoa</taxon>
        <taxon>Ecdysozoa</taxon>
        <taxon>Arthropoda</taxon>
        <taxon>Hexapoda</taxon>
        <taxon>Insecta</taxon>
        <taxon>Pterygota</taxon>
        <taxon>Neoptera</taxon>
        <taxon>Endopterygota</taxon>
        <taxon>Hymenoptera</taxon>
        <taxon>Apocrita</taxon>
        <taxon>Proctotrupomorpha</taxon>
        <taxon>Chalcidoidea</taxon>
        <taxon>Pteromalidae</taxon>
        <taxon>Pteromalinae</taxon>
        <taxon>Nasonia</taxon>
    </lineage>
</organism>
<protein>
    <submittedName>
        <fullName evidence="2">Uncharacterized protein</fullName>
    </submittedName>
</protein>
<keyword evidence="3" id="KW-1185">Reference proteome</keyword>
<evidence type="ECO:0000256" key="1">
    <source>
        <dbReference type="SAM" id="MobiDB-lite"/>
    </source>
</evidence>
<name>A0A7M7Q562_NASVI</name>
<evidence type="ECO:0000313" key="3">
    <source>
        <dbReference type="Proteomes" id="UP000002358"/>
    </source>
</evidence>
<reference evidence="2" key="1">
    <citation type="submission" date="2021-01" db="UniProtKB">
        <authorList>
            <consortium name="EnsemblMetazoa"/>
        </authorList>
    </citation>
    <scope>IDENTIFICATION</scope>
</reference>